<keyword evidence="7" id="KW-1185">Reference proteome</keyword>
<dbReference type="CDD" id="cd00438">
    <property type="entry name" value="cupin_RmlC"/>
    <property type="match status" value="1"/>
</dbReference>
<sequence>MMFERLMLDGALLIHPDRHADERGYFARTYCRETFLAQGLKDCSLQCSTSFNARRGTLRGLHLQRHPHGETKLIRCVRGQVHDIIVDVRDGSASYGRWHAVHLSEENGLSLYVPAGFAHGFMTLVDETELLYQMADPFVSVSAAGIVWNDPDLDINWPFEPIVISAKDRSLPTLKTWRDAS</sequence>
<comment type="function">
    <text evidence="2 5">Catalyzes the epimerization of the C3' and C5'positions of dTDP-6-deoxy-D-xylo-4-hexulose, forming dTDP-6-deoxy-L-lyxo-4-hexulose.</text>
</comment>
<comment type="similarity">
    <text evidence="5">Belongs to the dTDP-4-dehydrorhamnose 3,5-epimerase family.</text>
</comment>
<comment type="subunit">
    <text evidence="5">Homodimer.</text>
</comment>
<gene>
    <name evidence="6" type="ORF">ABH992_006090</name>
</gene>
<dbReference type="Pfam" id="PF00908">
    <property type="entry name" value="dTDP_sugar_isom"/>
    <property type="match status" value="1"/>
</dbReference>
<dbReference type="EMBL" id="JBGBZN010000002">
    <property type="protein sequence ID" value="MEY9473691.1"/>
    <property type="molecule type" value="Genomic_DNA"/>
</dbReference>
<comment type="caution">
    <text evidence="6">The sequence shown here is derived from an EMBL/GenBank/DDBJ whole genome shotgun (WGS) entry which is preliminary data.</text>
</comment>
<dbReference type="SUPFAM" id="SSF51182">
    <property type="entry name" value="RmlC-like cupins"/>
    <property type="match status" value="1"/>
</dbReference>
<evidence type="ECO:0000256" key="5">
    <source>
        <dbReference type="RuleBase" id="RU364069"/>
    </source>
</evidence>
<dbReference type="Gene3D" id="2.60.120.10">
    <property type="entry name" value="Jelly Rolls"/>
    <property type="match status" value="1"/>
</dbReference>
<protein>
    <recommendedName>
        <fullName evidence="4 5">dTDP-4-dehydrorhamnose 3,5-epimerase</fullName>
        <ecNumber evidence="3 5">5.1.3.13</ecNumber>
    </recommendedName>
    <alternativeName>
        <fullName evidence="5">Thymidine diphospho-4-keto-rhamnose 3,5-epimerase</fullName>
    </alternativeName>
</protein>
<dbReference type="GO" id="GO:0008830">
    <property type="term" value="F:dTDP-4-dehydrorhamnose 3,5-epimerase activity"/>
    <property type="evidence" value="ECO:0007669"/>
    <property type="project" value="UniProtKB-EC"/>
</dbReference>
<name>A0ABV4GQA3_9BRAD</name>
<evidence type="ECO:0000256" key="3">
    <source>
        <dbReference type="ARBA" id="ARBA00012098"/>
    </source>
</evidence>
<keyword evidence="5 6" id="KW-0413">Isomerase</keyword>
<dbReference type="InterPro" id="IPR000888">
    <property type="entry name" value="RmlC-like"/>
</dbReference>
<evidence type="ECO:0000256" key="4">
    <source>
        <dbReference type="ARBA" id="ARBA00019595"/>
    </source>
</evidence>
<reference evidence="6 7" key="1">
    <citation type="submission" date="2024-07" db="EMBL/GenBank/DDBJ databases">
        <title>Genomic Encyclopedia of Type Strains, Phase V (KMG-V): Genome sequencing to study the core and pangenomes of soil and plant-associated prokaryotes.</title>
        <authorList>
            <person name="Whitman W."/>
        </authorList>
    </citation>
    <scope>NUCLEOTIDE SEQUENCE [LARGE SCALE GENOMIC DNA]</scope>
    <source>
        <strain evidence="6 7">USDA 222</strain>
    </source>
</reference>
<evidence type="ECO:0000313" key="6">
    <source>
        <dbReference type="EMBL" id="MEY9473691.1"/>
    </source>
</evidence>
<evidence type="ECO:0000313" key="7">
    <source>
        <dbReference type="Proteomes" id="UP001565474"/>
    </source>
</evidence>
<dbReference type="EC" id="5.1.3.13" evidence="3 5"/>
<accession>A0ABV4GQA3</accession>
<evidence type="ECO:0000256" key="1">
    <source>
        <dbReference type="ARBA" id="ARBA00001298"/>
    </source>
</evidence>
<proteinExistence type="inferred from homology"/>
<dbReference type="PANTHER" id="PTHR21047">
    <property type="entry name" value="DTDP-6-DEOXY-D-GLUCOSE-3,5 EPIMERASE"/>
    <property type="match status" value="1"/>
</dbReference>
<dbReference type="NCBIfam" id="TIGR01221">
    <property type="entry name" value="rmlC"/>
    <property type="match status" value="1"/>
</dbReference>
<evidence type="ECO:0000256" key="2">
    <source>
        <dbReference type="ARBA" id="ARBA00001997"/>
    </source>
</evidence>
<dbReference type="InterPro" id="IPR011051">
    <property type="entry name" value="RmlC_Cupin_sf"/>
</dbReference>
<organism evidence="6 7">
    <name type="scientific">Bradyrhizobium yuanmingense</name>
    <dbReference type="NCBI Taxonomy" id="108015"/>
    <lineage>
        <taxon>Bacteria</taxon>
        <taxon>Pseudomonadati</taxon>
        <taxon>Pseudomonadota</taxon>
        <taxon>Alphaproteobacteria</taxon>
        <taxon>Hyphomicrobiales</taxon>
        <taxon>Nitrobacteraceae</taxon>
        <taxon>Bradyrhizobium</taxon>
    </lineage>
</organism>
<dbReference type="PANTHER" id="PTHR21047:SF2">
    <property type="entry name" value="THYMIDINE DIPHOSPHO-4-KETO-RHAMNOSE 3,5-EPIMERASE"/>
    <property type="match status" value="1"/>
</dbReference>
<dbReference type="InterPro" id="IPR014710">
    <property type="entry name" value="RmlC-like_jellyroll"/>
</dbReference>
<dbReference type="RefSeq" id="WP_225136933.1">
    <property type="nucleotide sequence ID" value="NZ_JADYWB010000027.1"/>
</dbReference>
<comment type="catalytic activity">
    <reaction evidence="1 5">
        <text>dTDP-4-dehydro-6-deoxy-alpha-D-glucose = dTDP-4-dehydro-beta-L-rhamnose</text>
        <dbReference type="Rhea" id="RHEA:16969"/>
        <dbReference type="ChEBI" id="CHEBI:57649"/>
        <dbReference type="ChEBI" id="CHEBI:62830"/>
        <dbReference type="EC" id="5.1.3.13"/>
    </reaction>
</comment>
<dbReference type="Proteomes" id="UP001565474">
    <property type="component" value="Unassembled WGS sequence"/>
</dbReference>
<comment type="pathway">
    <text evidence="5">Carbohydrate biosynthesis; dTDP-L-rhamnose biosynthesis.</text>
</comment>